<feature type="transmembrane region" description="Helical" evidence="1">
    <location>
        <begin position="74"/>
        <end position="97"/>
    </location>
</feature>
<dbReference type="RefSeq" id="WP_089224565.1">
    <property type="nucleotide sequence ID" value="NZ_FZOF01000007.1"/>
</dbReference>
<sequence length="290" mass="28719">MGPGIAFALCAAVLMGTATVLQAMGARRAAAATPGAPCAGARTLVAALRCWPFVVGVGMDALGFAAELVALRSVALFVVEAALASSLAVTAVVAAVLLKVRLRAVEWTAVGAVCLGLAVLAVSGGRDGGGEGDLRLRLAILVTAVVLAVAGRVVERRATRSQAAVLGAVAGLAFGVVAVAVRMLIGFAPAELLADPATYAVVISGVTGFVFLVDALQTGSVTAATAAMVITESLWPALFGVVWLGDSTRHDRAPLAALGFVLSIAGALALARFGEAEQDAPPASAAGGAP</sequence>
<keyword evidence="1" id="KW-1133">Transmembrane helix</keyword>
<dbReference type="OrthoDB" id="3837845at2"/>
<feature type="transmembrane region" description="Helical" evidence="1">
    <location>
        <begin position="163"/>
        <end position="185"/>
    </location>
</feature>
<keyword evidence="1" id="KW-0812">Transmembrane</keyword>
<protein>
    <recommendedName>
        <fullName evidence="5">EamA-like transporter family protein</fullName>
    </recommendedName>
</protein>
<feature type="transmembrane region" description="Helical" evidence="1">
    <location>
        <begin position="255"/>
        <end position="274"/>
    </location>
</feature>
<keyword evidence="2" id="KW-0732">Signal</keyword>
<dbReference type="AlphaFoldDB" id="A0A239FWE0"/>
<dbReference type="Proteomes" id="UP000198280">
    <property type="component" value="Unassembled WGS sequence"/>
</dbReference>
<keyword evidence="4" id="KW-1185">Reference proteome</keyword>
<name>A0A239FWE0_9ACTN</name>
<feature type="transmembrane region" description="Helical" evidence="1">
    <location>
        <begin position="197"/>
        <end position="216"/>
    </location>
</feature>
<dbReference type="EMBL" id="FZOF01000007">
    <property type="protein sequence ID" value="SNS61191.1"/>
    <property type="molecule type" value="Genomic_DNA"/>
</dbReference>
<evidence type="ECO:0000256" key="2">
    <source>
        <dbReference type="SAM" id="SignalP"/>
    </source>
</evidence>
<feature type="transmembrane region" description="Helical" evidence="1">
    <location>
        <begin position="223"/>
        <end position="243"/>
    </location>
</feature>
<keyword evidence="1" id="KW-0472">Membrane</keyword>
<evidence type="ECO:0000313" key="3">
    <source>
        <dbReference type="EMBL" id="SNS61191.1"/>
    </source>
</evidence>
<organism evidence="3 4">
    <name type="scientific">Actinacidiphila glaucinigra</name>
    <dbReference type="NCBI Taxonomy" id="235986"/>
    <lineage>
        <taxon>Bacteria</taxon>
        <taxon>Bacillati</taxon>
        <taxon>Actinomycetota</taxon>
        <taxon>Actinomycetes</taxon>
        <taxon>Kitasatosporales</taxon>
        <taxon>Streptomycetaceae</taxon>
        <taxon>Actinacidiphila</taxon>
    </lineage>
</organism>
<feature type="transmembrane region" description="Helical" evidence="1">
    <location>
        <begin position="104"/>
        <end position="122"/>
    </location>
</feature>
<accession>A0A239FWE0</accession>
<gene>
    <name evidence="3" type="ORF">SAMN05216252_107108</name>
</gene>
<reference evidence="3 4" key="1">
    <citation type="submission" date="2017-06" db="EMBL/GenBank/DDBJ databases">
        <authorList>
            <person name="Kim H.J."/>
            <person name="Triplett B.A."/>
        </authorList>
    </citation>
    <scope>NUCLEOTIDE SEQUENCE [LARGE SCALE GENOMIC DNA]</scope>
    <source>
        <strain evidence="3 4">CGMCC 4.1858</strain>
    </source>
</reference>
<evidence type="ECO:0000256" key="1">
    <source>
        <dbReference type="SAM" id="Phobius"/>
    </source>
</evidence>
<dbReference type="PANTHER" id="PTHR40761">
    <property type="entry name" value="CONSERVED INTEGRAL MEMBRANE ALANINE VALINE AND LEUCINE RICH PROTEIN-RELATED"/>
    <property type="match status" value="1"/>
</dbReference>
<feature type="chain" id="PRO_5038435903" description="EamA-like transporter family protein" evidence="2">
    <location>
        <begin position="24"/>
        <end position="290"/>
    </location>
</feature>
<evidence type="ECO:0008006" key="5">
    <source>
        <dbReference type="Google" id="ProtNLM"/>
    </source>
</evidence>
<evidence type="ECO:0000313" key="4">
    <source>
        <dbReference type="Proteomes" id="UP000198280"/>
    </source>
</evidence>
<dbReference type="PANTHER" id="PTHR40761:SF1">
    <property type="entry name" value="CONSERVED INTEGRAL MEMBRANE ALANINE VALINE AND LEUCINE RICH PROTEIN-RELATED"/>
    <property type="match status" value="1"/>
</dbReference>
<feature type="transmembrane region" description="Helical" evidence="1">
    <location>
        <begin position="134"/>
        <end position="151"/>
    </location>
</feature>
<proteinExistence type="predicted"/>
<feature type="signal peptide" evidence="2">
    <location>
        <begin position="1"/>
        <end position="23"/>
    </location>
</feature>